<dbReference type="EMBL" id="ML994626">
    <property type="protein sequence ID" value="KAF2187567.1"/>
    <property type="molecule type" value="Genomic_DNA"/>
</dbReference>
<evidence type="ECO:0000256" key="2">
    <source>
        <dbReference type="SAM" id="MobiDB-lite"/>
    </source>
</evidence>
<dbReference type="SUPFAM" id="SSF54909">
    <property type="entry name" value="Dimeric alpha+beta barrel"/>
    <property type="match status" value="1"/>
</dbReference>
<feature type="domain" description="EthD" evidence="3">
    <location>
        <begin position="32"/>
        <end position="123"/>
    </location>
</feature>
<dbReference type="GO" id="GO:0016491">
    <property type="term" value="F:oxidoreductase activity"/>
    <property type="evidence" value="ECO:0007669"/>
    <property type="project" value="InterPro"/>
</dbReference>
<evidence type="ECO:0000313" key="5">
    <source>
        <dbReference type="Proteomes" id="UP000800200"/>
    </source>
</evidence>
<evidence type="ECO:0000259" key="3">
    <source>
        <dbReference type="Pfam" id="PF07110"/>
    </source>
</evidence>
<dbReference type="Pfam" id="PF07110">
    <property type="entry name" value="EthD"/>
    <property type="match status" value="1"/>
</dbReference>
<accession>A0A6A6E6K1</accession>
<evidence type="ECO:0000256" key="1">
    <source>
        <dbReference type="ARBA" id="ARBA00005986"/>
    </source>
</evidence>
<feature type="compositionally biased region" description="Basic and acidic residues" evidence="2">
    <location>
        <begin position="153"/>
        <end position="167"/>
    </location>
</feature>
<keyword evidence="5" id="KW-1185">Reference proteome</keyword>
<dbReference type="OrthoDB" id="3454835at2759"/>
<comment type="similarity">
    <text evidence="1">Belongs to the tpcK family.</text>
</comment>
<name>A0A6A6E6K1_9PEZI</name>
<dbReference type="Gene3D" id="3.30.70.100">
    <property type="match status" value="1"/>
</dbReference>
<organism evidence="4 5">
    <name type="scientific">Zopfia rhizophila CBS 207.26</name>
    <dbReference type="NCBI Taxonomy" id="1314779"/>
    <lineage>
        <taxon>Eukaryota</taxon>
        <taxon>Fungi</taxon>
        <taxon>Dikarya</taxon>
        <taxon>Ascomycota</taxon>
        <taxon>Pezizomycotina</taxon>
        <taxon>Dothideomycetes</taxon>
        <taxon>Dothideomycetes incertae sedis</taxon>
        <taxon>Zopfiaceae</taxon>
        <taxon>Zopfia</taxon>
    </lineage>
</organism>
<protein>
    <recommendedName>
        <fullName evidence="3">EthD domain-containing protein</fullName>
    </recommendedName>
</protein>
<feature type="region of interest" description="Disordered" evidence="2">
    <location>
        <begin position="147"/>
        <end position="167"/>
    </location>
</feature>
<dbReference type="InterPro" id="IPR009799">
    <property type="entry name" value="EthD_dom"/>
</dbReference>
<sequence>MDKHPFTFSELRPGTGSNPQPYLRFLNFFNKRPDISEDKFHECWKTVHADLGLAVAGWNGHCMRYVQQLHTTPEHKAELRKYGIEPLPFDPMGELHVKSIEDWVLFQASPAFSEKLDGENFMAGPVQVMTGYDTLVYGSRIETSGGKDGIVPDDNRLKPASKEHARL</sequence>
<proteinExistence type="inferred from homology"/>
<reference evidence="4" key="1">
    <citation type="journal article" date="2020" name="Stud. Mycol.">
        <title>101 Dothideomycetes genomes: a test case for predicting lifestyles and emergence of pathogens.</title>
        <authorList>
            <person name="Haridas S."/>
            <person name="Albert R."/>
            <person name="Binder M."/>
            <person name="Bloem J."/>
            <person name="Labutti K."/>
            <person name="Salamov A."/>
            <person name="Andreopoulos B."/>
            <person name="Baker S."/>
            <person name="Barry K."/>
            <person name="Bills G."/>
            <person name="Bluhm B."/>
            <person name="Cannon C."/>
            <person name="Castanera R."/>
            <person name="Culley D."/>
            <person name="Daum C."/>
            <person name="Ezra D."/>
            <person name="Gonzalez J."/>
            <person name="Henrissat B."/>
            <person name="Kuo A."/>
            <person name="Liang C."/>
            <person name="Lipzen A."/>
            <person name="Lutzoni F."/>
            <person name="Magnuson J."/>
            <person name="Mondo S."/>
            <person name="Nolan M."/>
            <person name="Ohm R."/>
            <person name="Pangilinan J."/>
            <person name="Park H.-J."/>
            <person name="Ramirez L."/>
            <person name="Alfaro M."/>
            <person name="Sun H."/>
            <person name="Tritt A."/>
            <person name="Yoshinaga Y."/>
            <person name="Zwiers L.-H."/>
            <person name="Turgeon B."/>
            <person name="Goodwin S."/>
            <person name="Spatafora J."/>
            <person name="Crous P."/>
            <person name="Grigoriev I."/>
        </authorList>
    </citation>
    <scope>NUCLEOTIDE SEQUENCE</scope>
    <source>
        <strain evidence="4">CBS 207.26</strain>
    </source>
</reference>
<dbReference type="AlphaFoldDB" id="A0A6A6E6K1"/>
<dbReference type="Proteomes" id="UP000800200">
    <property type="component" value="Unassembled WGS sequence"/>
</dbReference>
<evidence type="ECO:0000313" key="4">
    <source>
        <dbReference type="EMBL" id="KAF2187567.1"/>
    </source>
</evidence>
<gene>
    <name evidence="4" type="ORF">K469DRAFT_661529</name>
</gene>
<dbReference type="InterPro" id="IPR011008">
    <property type="entry name" value="Dimeric_a/b-barrel"/>
</dbReference>